<keyword evidence="3" id="KW-0813">Transport</keyword>
<dbReference type="EMBL" id="JADOTZ010000001">
    <property type="protein sequence ID" value="MBG6084276.1"/>
    <property type="molecule type" value="Genomic_DNA"/>
</dbReference>
<feature type="transmembrane region" description="Helical" evidence="8">
    <location>
        <begin position="91"/>
        <end position="111"/>
    </location>
</feature>
<sequence length="333" mass="33546">MSQTLRGTAVALLLAAAVVVLAVLSVTVGARATGPAVVFEALTAFDPSNTDHVIIHSRIPRTVTGLVVGAALALAGAAMQGMTRNPLADPGILGLNAGAALAVVLGIHFFSVATVSGYIWFAFVGAAAAAVVIYAVASLGREGATPIKLALAGAALAAGLSSIMHAVLLLDQTALDGFRFWQVGTLGARSVADVVTLLPFFAAGALLILGSTRLFNALALGDDAATGLGVRVGRGRLIAGLGVVLLAGAATALAGPIAFLGLVVPHALRLMVGSDYRVLLPLSVLAGPVLLLGADVLGRIVLPPSEVQVGVMTAVIGAPVFMWLIRTRKQVNL</sequence>
<dbReference type="AlphaFoldDB" id="A0A931GIH7"/>
<keyword evidence="7 8" id="KW-0472">Membrane</keyword>
<dbReference type="PANTHER" id="PTHR30472:SF1">
    <property type="entry name" value="FE(3+) DICITRATE TRANSPORT SYSTEM PERMEASE PROTEIN FECC-RELATED"/>
    <property type="match status" value="1"/>
</dbReference>
<evidence type="ECO:0000256" key="4">
    <source>
        <dbReference type="ARBA" id="ARBA00022475"/>
    </source>
</evidence>
<comment type="subcellular location">
    <subcellularLocation>
        <location evidence="1">Cell membrane</location>
        <topology evidence="1">Multi-pass membrane protein</topology>
    </subcellularLocation>
</comment>
<evidence type="ECO:0000256" key="5">
    <source>
        <dbReference type="ARBA" id="ARBA00022692"/>
    </source>
</evidence>
<name>A0A931GIH7_9MICC</name>
<reference evidence="9" key="1">
    <citation type="submission" date="2020-11" db="EMBL/GenBank/DDBJ databases">
        <title>Sequencing the genomes of 1000 actinobacteria strains.</title>
        <authorList>
            <person name="Klenk H.-P."/>
        </authorList>
    </citation>
    <scope>NUCLEOTIDE SEQUENCE</scope>
    <source>
        <strain evidence="9">DSM 26152</strain>
    </source>
</reference>
<comment type="caution">
    <text evidence="9">The sequence shown here is derived from an EMBL/GenBank/DDBJ whole genome shotgun (WGS) entry which is preliminary data.</text>
</comment>
<comment type="similarity">
    <text evidence="2">Belongs to the binding-protein-dependent transport system permease family. FecCD subfamily.</text>
</comment>
<dbReference type="SUPFAM" id="SSF81345">
    <property type="entry name" value="ABC transporter involved in vitamin B12 uptake, BtuC"/>
    <property type="match status" value="1"/>
</dbReference>
<dbReference type="GO" id="GO:0033214">
    <property type="term" value="P:siderophore-iron import into cell"/>
    <property type="evidence" value="ECO:0007669"/>
    <property type="project" value="TreeGrafter"/>
</dbReference>
<gene>
    <name evidence="9" type="ORF">IW252_001043</name>
</gene>
<feature type="transmembrane region" description="Helical" evidence="8">
    <location>
        <begin position="190"/>
        <end position="209"/>
    </location>
</feature>
<evidence type="ECO:0000256" key="1">
    <source>
        <dbReference type="ARBA" id="ARBA00004651"/>
    </source>
</evidence>
<keyword evidence="10" id="KW-1185">Reference proteome</keyword>
<feature type="transmembrane region" description="Helical" evidence="8">
    <location>
        <begin position="59"/>
        <end position="79"/>
    </location>
</feature>
<feature type="transmembrane region" description="Helical" evidence="8">
    <location>
        <begin position="276"/>
        <end position="297"/>
    </location>
</feature>
<dbReference type="CDD" id="cd06550">
    <property type="entry name" value="TM_ABC_iron-siderophores_like"/>
    <property type="match status" value="1"/>
</dbReference>
<dbReference type="InterPro" id="IPR037294">
    <property type="entry name" value="ABC_BtuC-like"/>
</dbReference>
<feature type="transmembrane region" description="Helical" evidence="8">
    <location>
        <begin position="309"/>
        <end position="325"/>
    </location>
</feature>
<dbReference type="FunFam" id="1.10.3470.10:FF:000001">
    <property type="entry name" value="Vitamin B12 ABC transporter permease BtuC"/>
    <property type="match status" value="1"/>
</dbReference>
<feature type="transmembrane region" description="Helical" evidence="8">
    <location>
        <begin position="149"/>
        <end position="170"/>
    </location>
</feature>
<evidence type="ECO:0000256" key="6">
    <source>
        <dbReference type="ARBA" id="ARBA00022989"/>
    </source>
</evidence>
<dbReference type="Proteomes" id="UP000625033">
    <property type="component" value="Unassembled WGS sequence"/>
</dbReference>
<evidence type="ECO:0000256" key="3">
    <source>
        <dbReference type="ARBA" id="ARBA00022448"/>
    </source>
</evidence>
<keyword evidence="5 8" id="KW-0812">Transmembrane</keyword>
<protein>
    <submittedName>
        <fullName evidence="9">Iron complex transport system permease protein</fullName>
    </submittedName>
</protein>
<evidence type="ECO:0000313" key="9">
    <source>
        <dbReference type="EMBL" id="MBG6084276.1"/>
    </source>
</evidence>
<evidence type="ECO:0000256" key="8">
    <source>
        <dbReference type="SAM" id="Phobius"/>
    </source>
</evidence>
<dbReference type="GO" id="GO:0005886">
    <property type="term" value="C:plasma membrane"/>
    <property type="evidence" value="ECO:0007669"/>
    <property type="project" value="UniProtKB-SubCell"/>
</dbReference>
<evidence type="ECO:0000256" key="7">
    <source>
        <dbReference type="ARBA" id="ARBA00023136"/>
    </source>
</evidence>
<dbReference type="RefSeq" id="WP_196835611.1">
    <property type="nucleotide sequence ID" value="NZ_JADOTZ010000001.1"/>
</dbReference>
<accession>A0A931GIH7</accession>
<keyword evidence="6 8" id="KW-1133">Transmembrane helix</keyword>
<organism evidence="9 10">
    <name type="scientific">Zhihengliuella flava</name>
    <dbReference type="NCBI Taxonomy" id="1285193"/>
    <lineage>
        <taxon>Bacteria</taxon>
        <taxon>Bacillati</taxon>
        <taxon>Actinomycetota</taxon>
        <taxon>Actinomycetes</taxon>
        <taxon>Micrococcales</taxon>
        <taxon>Micrococcaceae</taxon>
        <taxon>Zhihengliuella</taxon>
    </lineage>
</organism>
<dbReference type="PANTHER" id="PTHR30472">
    <property type="entry name" value="FERRIC ENTEROBACTIN TRANSPORT SYSTEM PERMEASE PROTEIN"/>
    <property type="match status" value="1"/>
</dbReference>
<keyword evidence="4" id="KW-1003">Cell membrane</keyword>
<evidence type="ECO:0000313" key="10">
    <source>
        <dbReference type="Proteomes" id="UP000625033"/>
    </source>
</evidence>
<proteinExistence type="inferred from homology"/>
<dbReference type="InterPro" id="IPR000522">
    <property type="entry name" value="ABC_transptr_permease_BtuC"/>
</dbReference>
<feature type="transmembrane region" description="Helical" evidence="8">
    <location>
        <begin position="117"/>
        <end position="137"/>
    </location>
</feature>
<dbReference type="GO" id="GO:0022857">
    <property type="term" value="F:transmembrane transporter activity"/>
    <property type="evidence" value="ECO:0007669"/>
    <property type="project" value="InterPro"/>
</dbReference>
<evidence type="ECO:0000256" key="2">
    <source>
        <dbReference type="ARBA" id="ARBA00007935"/>
    </source>
</evidence>
<dbReference type="Pfam" id="PF01032">
    <property type="entry name" value="FecCD"/>
    <property type="match status" value="1"/>
</dbReference>
<dbReference type="Gene3D" id="1.10.3470.10">
    <property type="entry name" value="ABC transporter involved in vitamin B12 uptake, BtuC"/>
    <property type="match status" value="1"/>
</dbReference>
<feature type="transmembrane region" description="Helical" evidence="8">
    <location>
        <begin position="237"/>
        <end position="264"/>
    </location>
</feature>